<feature type="domain" description="CBM6" evidence="2">
    <location>
        <begin position="807"/>
        <end position="925"/>
    </location>
</feature>
<keyword evidence="1" id="KW-0732">Signal</keyword>
<evidence type="ECO:0000313" key="4">
    <source>
        <dbReference type="Proteomes" id="UP001501175"/>
    </source>
</evidence>
<evidence type="ECO:0000313" key="3">
    <source>
        <dbReference type="EMBL" id="GAA4449373.1"/>
    </source>
</evidence>
<dbReference type="InterPro" id="IPR006584">
    <property type="entry name" value="Cellulose-bd_IV"/>
</dbReference>
<reference evidence="4" key="1">
    <citation type="journal article" date="2019" name="Int. J. Syst. Evol. Microbiol.">
        <title>The Global Catalogue of Microorganisms (GCM) 10K type strain sequencing project: providing services to taxonomists for standard genome sequencing and annotation.</title>
        <authorList>
            <consortium name="The Broad Institute Genomics Platform"/>
            <consortium name="The Broad Institute Genome Sequencing Center for Infectious Disease"/>
            <person name="Wu L."/>
            <person name="Ma J."/>
        </authorList>
    </citation>
    <scope>NUCLEOTIDE SEQUENCE [LARGE SCALE GENOMIC DNA]</scope>
    <source>
        <strain evidence="4">JCM 17927</strain>
    </source>
</reference>
<dbReference type="Proteomes" id="UP001501175">
    <property type="component" value="Unassembled WGS sequence"/>
</dbReference>
<proteinExistence type="predicted"/>
<dbReference type="InterPro" id="IPR017853">
    <property type="entry name" value="GH"/>
</dbReference>
<dbReference type="Pfam" id="PF03422">
    <property type="entry name" value="CBM_6"/>
    <property type="match status" value="5"/>
</dbReference>
<dbReference type="SUPFAM" id="SSF49373">
    <property type="entry name" value="Invasin/intimin cell-adhesion fragments"/>
    <property type="match status" value="2"/>
</dbReference>
<feature type="domain" description="CBM6" evidence="2">
    <location>
        <begin position="7"/>
        <end position="124"/>
    </location>
</feature>
<accession>A0ABP8MH52</accession>
<feature type="domain" description="CBM6" evidence="2">
    <location>
        <begin position="139"/>
        <end position="257"/>
    </location>
</feature>
<dbReference type="SUPFAM" id="SSF51445">
    <property type="entry name" value="(Trans)glycosidases"/>
    <property type="match status" value="1"/>
</dbReference>
<dbReference type="SMART" id="SM00606">
    <property type="entry name" value="CBD_IV"/>
    <property type="match status" value="5"/>
</dbReference>
<sequence length="1754" mass="187898">MNRPLPGRIEAEAYDMMHGIGTEGTADTGGGQNVGWTDAGDWVDYKVDVVAGVYTLNLRVAGSGGQVQLQTASGNVLTTVKLPTTGGWQTWTTVSTTVSLPAGSQTLRLYIVNGGWNLNWFEVVAGSNPPAVSGRSLPGRIEAENYEAMQGVGNEGTSDSGGGQNVGWTDTGDWMDYAVDVAAAGSYTLNLRVAGFGGQVQLRTASGQMLATVDMPTTGGWQTWATISKEISLSAGSQTLRLYIVNGGWNINWFEVVSGGNPAASLESVITFVPLSERKTGDAAFELTASSTNTEMPITFRSSNDGIVAVSNASGKWMATVVGAGTATITASQAGNTRYKPAADAIQTQVIRGPAPKALPGRIEAEHYSAMQGIGVQGTEDTGGGQNVGWTDAGDWMDYYVDVAAAVNYTLNVRVAGFGGQIQLRTATGEVLKTISLPNTGGWQTWTTISTPVALKAGSQTLRLEVVSGNWNINWFEVTGGGSPSASQESVISFGALPGRTVGGAAFELVASSTNPEIPIRFSSSNPGIVSVSNVSGTWKATPLAVGTASIIASQAGNNTYKPAVDVAQAQVVGQTAAKPLPGRIEAEHYDAMQGILTENTGDAGGGQNVGWVDSNDWMEYRVNVAAAGTYTFSVRGSGYGGRIQLQTGAGEILKIIDMPDTGGWQTWTTLSTTLTLKAGEQTLRIFCVNPNWNLNWFEVVNPQAPSATLESIISFVPLADKTVGEASFILTATSSNTEMPITYTSSNPAVVSVAFSSGSWRATPLTAGTANITASQEGNSRYKPATSVVRVQTVKPAPGSFKPLPGRIEAESFDAMQGIATENTGDAGGGQNIGWIDTGDWFDYNVNVAAAGTYTFNMRVAGFGGQAQLRTVSGEVLKTIDLPVTGGWQTWTTTSTTVNLPAGNQTLRLYVTASMWNFNWFEAANEGTGPAWQESVITFAPLPNKAIGDVPFALGATSTNRETPITYVSSNPGVISVSNSSGKWIATVVGIGTATITASQAGNIHFKPAAAVTQTQVVSNPAAPSNGQKIPIDAQRWYQLNTNTNTLAGFFDGNADVGVQIQGSKVVDNYEAYYPLLDGEEITLSAIKFFDGYGYDPGKPMTLSIIDAQWNRIPVATFTGVTYGWTGPDPNQVTTFDLKTPIHNARYLVLNMWNLYPTEIEFYGTYKAPTNPPTPAPAKPVRLKDMFGVNVYEWNFQDGNTPWQLSEPKLNVIKNFTGVRHYMDWDRIEPSEGVYTFNPTQSGGWNFDAIYERCKAEGIEVLADLKTLPGWLVNTYPDGQKNPLGVPVRYGKDYADPRSYIEQAKVGFQYIARYGSNPNVDRSLLKVAGSNTLKVGMGVVKYIECDNERDKWWEGRPAYQTAREYAANLSAFYDGHKNSMGPAVGVKNADPSVQVVIAGICTSKDYVKGMIDWCKEHRGYRADGSVNVCWDVINYHYYTFSSVDSRGSAPELSPAGQDAKGYVQVAHEQLRGMPVWITEAGYDVHQSSPLKAIPIGSKSALETQADWILRTALLYARNGIDKLFFYQLYDDNSNSASQYASSGLANEGSFSRRPAADYLYQVNKLFGEYRYQQTLSSDPLVDRYSYNGQSLYVLMIPDEKGRTGEYTLDLGNAASGTIYKPKAGSDAMEVQQVQTQGGKVKVAVTETPVFVMSGLPPARVGATQESSGLSAVQVYPNPTAAQVNISFQNEQQTEVQIRVLDAALGRISQQVSVAKTATAFSTSLNIASLPAGLYLVEVKQGAERVTRKVLKVN</sequence>
<feature type="domain" description="CBM6" evidence="2">
    <location>
        <begin position="583"/>
        <end position="701"/>
    </location>
</feature>
<evidence type="ECO:0000256" key="1">
    <source>
        <dbReference type="ARBA" id="ARBA00022729"/>
    </source>
</evidence>
<dbReference type="CDD" id="cd04080">
    <property type="entry name" value="CBM6_cellulase-like"/>
    <property type="match status" value="5"/>
</dbReference>
<keyword evidence="4" id="KW-1185">Reference proteome</keyword>
<dbReference type="RefSeq" id="WP_345240948.1">
    <property type="nucleotide sequence ID" value="NZ_BAABHD010000005.1"/>
</dbReference>
<organism evidence="3 4">
    <name type="scientific">Nibrella saemangeumensis</name>
    <dbReference type="NCBI Taxonomy" id="1084526"/>
    <lineage>
        <taxon>Bacteria</taxon>
        <taxon>Pseudomonadati</taxon>
        <taxon>Bacteroidota</taxon>
        <taxon>Cytophagia</taxon>
        <taxon>Cytophagales</taxon>
        <taxon>Spirosomataceae</taxon>
        <taxon>Nibrella</taxon>
    </lineage>
</organism>
<dbReference type="EMBL" id="BAABHD010000005">
    <property type="protein sequence ID" value="GAA4449373.1"/>
    <property type="molecule type" value="Genomic_DNA"/>
</dbReference>
<dbReference type="SUPFAM" id="SSF49785">
    <property type="entry name" value="Galactose-binding domain-like"/>
    <property type="match status" value="5"/>
</dbReference>
<name>A0ABP8MH52_9BACT</name>
<comment type="caution">
    <text evidence="3">The sequence shown here is derived from an EMBL/GenBank/DDBJ whole genome shotgun (WGS) entry which is preliminary data.</text>
</comment>
<dbReference type="PROSITE" id="PS51175">
    <property type="entry name" value="CBM6"/>
    <property type="match status" value="5"/>
</dbReference>
<dbReference type="Pfam" id="PF18962">
    <property type="entry name" value="Por_Secre_tail"/>
    <property type="match status" value="1"/>
</dbReference>
<evidence type="ECO:0000259" key="2">
    <source>
        <dbReference type="PROSITE" id="PS51175"/>
    </source>
</evidence>
<feature type="domain" description="CBM6" evidence="2">
    <location>
        <begin position="361"/>
        <end position="479"/>
    </location>
</feature>
<dbReference type="InterPro" id="IPR008964">
    <property type="entry name" value="Invasin/intimin_cell_adhesion"/>
</dbReference>
<dbReference type="InterPro" id="IPR026444">
    <property type="entry name" value="Secre_tail"/>
</dbReference>
<dbReference type="Gene3D" id="2.60.40.1080">
    <property type="match status" value="4"/>
</dbReference>
<dbReference type="InterPro" id="IPR008979">
    <property type="entry name" value="Galactose-bd-like_sf"/>
</dbReference>
<dbReference type="Gene3D" id="3.20.20.80">
    <property type="entry name" value="Glycosidases"/>
    <property type="match status" value="1"/>
</dbReference>
<dbReference type="NCBIfam" id="TIGR04183">
    <property type="entry name" value="Por_Secre_tail"/>
    <property type="match status" value="1"/>
</dbReference>
<dbReference type="InterPro" id="IPR005084">
    <property type="entry name" value="CBM6"/>
</dbReference>
<gene>
    <name evidence="3" type="ORF">GCM10023189_08740</name>
</gene>
<protein>
    <recommendedName>
        <fullName evidence="2">CBM6 domain-containing protein</fullName>
    </recommendedName>
</protein>
<dbReference type="Gene3D" id="2.60.120.260">
    <property type="entry name" value="Galactose-binding domain-like"/>
    <property type="match status" value="5"/>
</dbReference>